<dbReference type="OrthoDB" id="9884533at2"/>
<gene>
    <name evidence="1" type="ORF">F6I03_01655</name>
</gene>
<proteinExistence type="predicted"/>
<evidence type="ECO:0000313" key="1">
    <source>
        <dbReference type="EMBL" id="KAA9301938.1"/>
    </source>
</evidence>
<accession>A0A5N1GNY2</accession>
<name>A0A5N1GNY2_9LACT</name>
<protein>
    <submittedName>
        <fullName evidence="1">Uncharacterized protein</fullName>
    </submittedName>
</protein>
<reference evidence="1 2" key="1">
    <citation type="submission" date="2019-09" db="EMBL/GenBank/DDBJ databases">
        <title>Draft genome sequence assemblies of isolates from the urinary tract.</title>
        <authorList>
            <person name="Mores C.R."/>
            <person name="Putonti C."/>
            <person name="Wolfe A.J."/>
        </authorList>
    </citation>
    <scope>NUCLEOTIDE SEQUENCE [LARGE SCALE GENOMIC DNA]</scope>
    <source>
        <strain evidence="1 2">UMB623</strain>
    </source>
</reference>
<dbReference type="RefSeq" id="WP_083290544.1">
    <property type="nucleotide sequence ID" value="NZ_VYWO01000001.1"/>
</dbReference>
<dbReference type="AlphaFoldDB" id="A0A5N1GNY2"/>
<evidence type="ECO:0000313" key="2">
    <source>
        <dbReference type="Proteomes" id="UP000327148"/>
    </source>
</evidence>
<organism evidence="1 2">
    <name type="scientific">Aerococcus sanguinicola</name>
    <dbReference type="NCBI Taxonomy" id="119206"/>
    <lineage>
        <taxon>Bacteria</taxon>
        <taxon>Bacillati</taxon>
        <taxon>Bacillota</taxon>
        <taxon>Bacilli</taxon>
        <taxon>Lactobacillales</taxon>
        <taxon>Aerococcaceae</taxon>
        <taxon>Aerococcus</taxon>
    </lineage>
</organism>
<comment type="caution">
    <text evidence="1">The sequence shown here is derived from an EMBL/GenBank/DDBJ whole genome shotgun (WGS) entry which is preliminary data.</text>
</comment>
<sequence length="105" mass="11857">MEELTRAEKEVFDLLPTGRRQAKTASTLCQLLKPQLSVREFRELIASMRAKGLLIGASRTAPQGYYLVADEDELHAFIASYESQVKEEMRVLTILKKKTGTWPAS</sequence>
<dbReference type="EMBL" id="VYWO01000001">
    <property type="protein sequence ID" value="KAA9301938.1"/>
    <property type="molecule type" value="Genomic_DNA"/>
</dbReference>
<dbReference type="Proteomes" id="UP000327148">
    <property type="component" value="Unassembled WGS sequence"/>
</dbReference>